<dbReference type="PANTHER" id="PTHR46375:SF3">
    <property type="entry name" value="KELCH REPEAT AND BTB DOMAIN-CONTAINING PROTEIN 13"/>
    <property type="match status" value="1"/>
</dbReference>
<accession>A0A2W5V0V1</accession>
<protein>
    <recommendedName>
        <fullName evidence="3">Galactose oxidase</fullName>
    </recommendedName>
</protein>
<sequence>MHVRIALLTSFALFSCQPAVKDTPDSGTPVADASVELPDAGAKCPAYSHFEDGGCTSAIEWVQQPSIQGARDHHGTYVFASDAGATLVVINGVDMAQGIAIWDTWSSRVVEHGFLSPWQRGPRPLFWAGGSGVDSYGNRIYSVSGQTIGMNGGENTPRVQSLIINDDGTLKAWVEEKPLSGEGRFHITATRVGRWLYALGGRTVTGRAMPEVWSAHIEDDGSLSDWSTARAFPAPRTHHASFAVGNRLYALGGFDAETFTSQPLHYRDVLVATVDEATGALGEWKSQPLPWNISTHSATYADGYVYVVGGFDDQLQLLGNVRRAKVGEDGALGPFEEFSPLLVPRAHVHHTPIHDGRLYTVGGNVGGHTTQDVVLVGLIY</sequence>
<dbReference type="InterPro" id="IPR015915">
    <property type="entry name" value="Kelch-typ_b-propeller"/>
</dbReference>
<dbReference type="AlphaFoldDB" id="A0A2W5V0V1"/>
<comment type="caution">
    <text evidence="1">The sequence shown here is derived from an EMBL/GenBank/DDBJ whole genome shotgun (WGS) entry which is preliminary data.</text>
</comment>
<dbReference type="PROSITE" id="PS51257">
    <property type="entry name" value="PROKAR_LIPOPROTEIN"/>
    <property type="match status" value="1"/>
</dbReference>
<dbReference type="PANTHER" id="PTHR46375">
    <property type="entry name" value="KELCH REPEAT AND BTB DOMAIN-CONTAINING PROTEIN 13-RELATED"/>
    <property type="match status" value="1"/>
</dbReference>
<dbReference type="Proteomes" id="UP000249061">
    <property type="component" value="Unassembled WGS sequence"/>
</dbReference>
<evidence type="ECO:0008006" key="3">
    <source>
        <dbReference type="Google" id="ProtNLM"/>
    </source>
</evidence>
<dbReference type="Gene3D" id="2.120.10.80">
    <property type="entry name" value="Kelch-type beta propeller"/>
    <property type="match status" value="1"/>
</dbReference>
<proteinExistence type="predicted"/>
<evidence type="ECO:0000313" key="1">
    <source>
        <dbReference type="EMBL" id="PZR09294.1"/>
    </source>
</evidence>
<dbReference type="InterPro" id="IPR052392">
    <property type="entry name" value="Kelch-BTB_domain-containing"/>
</dbReference>
<gene>
    <name evidence="1" type="ORF">DI536_22190</name>
</gene>
<reference evidence="1 2" key="1">
    <citation type="submission" date="2017-08" db="EMBL/GenBank/DDBJ databases">
        <title>Infants hospitalized years apart are colonized by the same room-sourced microbial strains.</title>
        <authorList>
            <person name="Brooks B."/>
            <person name="Olm M.R."/>
            <person name="Firek B.A."/>
            <person name="Baker R."/>
            <person name="Thomas B.C."/>
            <person name="Morowitz M.J."/>
            <person name="Banfield J.F."/>
        </authorList>
    </citation>
    <scope>NUCLEOTIDE SEQUENCE [LARGE SCALE GENOMIC DNA]</scope>
    <source>
        <strain evidence="1">S2_003_000_R2_14</strain>
    </source>
</reference>
<dbReference type="EMBL" id="QFQP01000021">
    <property type="protein sequence ID" value="PZR09294.1"/>
    <property type="molecule type" value="Genomic_DNA"/>
</dbReference>
<evidence type="ECO:0000313" key="2">
    <source>
        <dbReference type="Proteomes" id="UP000249061"/>
    </source>
</evidence>
<name>A0A2W5V0V1_9BACT</name>
<dbReference type="SUPFAM" id="SSF117281">
    <property type="entry name" value="Kelch motif"/>
    <property type="match status" value="1"/>
</dbReference>
<organism evidence="1 2">
    <name type="scientific">Archangium gephyra</name>
    <dbReference type="NCBI Taxonomy" id="48"/>
    <lineage>
        <taxon>Bacteria</taxon>
        <taxon>Pseudomonadati</taxon>
        <taxon>Myxococcota</taxon>
        <taxon>Myxococcia</taxon>
        <taxon>Myxococcales</taxon>
        <taxon>Cystobacterineae</taxon>
        <taxon>Archangiaceae</taxon>
        <taxon>Archangium</taxon>
    </lineage>
</organism>